<keyword evidence="9" id="KW-1185">Reference proteome</keyword>
<evidence type="ECO:0000313" key="8">
    <source>
        <dbReference type="Ensembl" id="ENSPCLP00000014321.1"/>
    </source>
</evidence>
<feature type="compositionally biased region" description="Polar residues" evidence="4">
    <location>
        <begin position="153"/>
        <end position="168"/>
    </location>
</feature>
<evidence type="ECO:0000256" key="2">
    <source>
        <dbReference type="ARBA" id="ARBA00022692"/>
    </source>
</evidence>
<comment type="subcellular location">
    <subcellularLocation>
        <location evidence="1">Membrane</location>
    </subcellularLocation>
</comment>
<dbReference type="InterPro" id="IPR013106">
    <property type="entry name" value="Ig_V-set"/>
</dbReference>
<dbReference type="InterPro" id="IPR050671">
    <property type="entry name" value="CD300_family_receptors"/>
</dbReference>
<dbReference type="PROSITE" id="PS50835">
    <property type="entry name" value="IG_LIKE"/>
    <property type="match status" value="1"/>
</dbReference>
<gene>
    <name evidence="8" type="primary">LOC116232382</name>
</gene>
<dbReference type="GO" id="GO:0005886">
    <property type="term" value="C:plasma membrane"/>
    <property type="evidence" value="ECO:0007669"/>
    <property type="project" value="TreeGrafter"/>
</dbReference>
<dbReference type="InterPro" id="IPR003599">
    <property type="entry name" value="Ig_sub"/>
</dbReference>
<dbReference type="PANTHER" id="PTHR11860">
    <property type="entry name" value="POLYMERIC-IMMUNOGLOBULIN RECEPTOR"/>
    <property type="match status" value="1"/>
</dbReference>
<dbReference type="GO" id="GO:0004888">
    <property type="term" value="F:transmembrane signaling receptor activity"/>
    <property type="evidence" value="ECO:0007669"/>
    <property type="project" value="TreeGrafter"/>
</dbReference>
<evidence type="ECO:0000256" key="1">
    <source>
        <dbReference type="ARBA" id="ARBA00004370"/>
    </source>
</evidence>
<protein>
    <recommendedName>
        <fullName evidence="7">Ig-like domain-containing protein</fullName>
    </recommendedName>
</protein>
<dbReference type="SMART" id="SM00409">
    <property type="entry name" value="IG"/>
    <property type="match status" value="1"/>
</dbReference>
<dbReference type="InterPro" id="IPR013783">
    <property type="entry name" value="Ig-like_fold"/>
</dbReference>
<feature type="compositionally biased region" description="Low complexity" evidence="4">
    <location>
        <begin position="132"/>
        <end position="152"/>
    </location>
</feature>
<evidence type="ECO:0000256" key="3">
    <source>
        <dbReference type="ARBA" id="ARBA00023136"/>
    </source>
</evidence>
<dbReference type="Pfam" id="PF07686">
    <property type="entry name" value="V-set"/>
    <property type="match status" value="1"/>
</dbReference>
<dbReference type="Ensembl" id="ENSPCLT00000018981.1">
    <property type="protein sequence ID" value="ENSPCLP00000014321.1"/>
    <property type="gene ID" value="ENSPCLG00000011753.1"/>
</dbReference>
<feature type="signal peptide" evidence="6">
    <location>
        <begin position="1"/>
        <end position="18"/>
    </location>
</feature>
<name>A0A669QJK9_PHACC</name>
<feature type="domain" description="Ig-like" evidence="7">
    <location>
        <begin position="15"/>
        <end position="120"/>
    </location>
</feature>
<dbReference type="CDD" id="cd05716">
    <property type="entry name" value="IgV_pIgR_like"/>
    <property type="match status" value="1"/>
</dbReference>
<evidence type="ECO:0000313" key="9">
    <source>
        <dbReference type="Proteomes" id="UP000472261"/>
    </source>
</evidence>
<keyword evidence="2 5" id="KW-0812">Transmembrane</keyword>
<dbReference type="InterPro" id="IPR007110">
    <property type="entry name" value="Ig-like_dom"/>
</dbReference>
<dbReference type="InterPro" id="IPR036179">
    <property type="entry name" value="Ig-like_dom_sf"/>
</dbReference>
<reference evidence="8" key="2">
    <citation type="submission" date="2025-09" db="UniProtKB">
        <authorList>
            <consortium name="Ensembl"/>
        </authorList>
    </citation>
    <scope>IDENTIFICATION</scope>
</reference>
<dbReference type="Gene3D" id="2.60.40.10">
    <property type="entry name" value="Immunoglobulins"/>
    <property type="match status" value="1"/>
</dbReference>
<keyword evidence="5" id="KW-1133">Transmembrane helix</keyword>
<reference evidence="8" key="1">
    <citation type="submission" date="2025-08" db="UniProtKB">
        <authorList>
            <consortium name="Ensembl"/>
        </authorList>
    </citation>
    <scope>IDENTIFICATION</scope>
</reference>
<accession>A0A669QJK9</accession>
<dbReference type="AlphaFoldDB" id="A0A669QJK9"/>
<dbReference type="Proteomes" id="UP000472261">
    <property type="component" value="Unplaced"/>
</dbReference>
<keyword evidence="3 5" id="KW-0472">Membrane</keyword>
<feature type="chain" id="PRO_5025377778" description="Ig-like domain-containing protein" evidence="6">
    <location>
        <begin position="19"/>
        <end position="287"/>
    </location>
</feature>
<evidence type="ECO:0000259" key="7">
    <source>
        <dbReference type="PROSITE" id="PS50835"/>
    </source>
</evidence>
<evidence type="ECO:0000256" key="4">
    <source>
        <dbReference type="SAM" id="MobiDB-lite"/>
    </source>
</evidence>
<organism evidence="8 9">
    <name type="scientific">Phasianus colchicus</name>
    <name type="common">Common pheasant</name>
    <dbReference type="NCBI Taxonomy" id="9054"/>
    <lineage>
        <taxon>Eukaryota</taxon>
        <taxon>Metazoa</taxon>
        <taxon>Chordata</taxon>
        <taxon>Craniata</taxon>
        <taxon>Vertebrata</taxon>
        <taxon>Euteleostomi</taxon>
        <taxon>Archelosauria</taxon>
        <taxon>Archosauria</taxon>
        <taxon>Dinosauria</taxon>
        <taxon>Saurischia</taxon>
        <taxon>Theropoda</taxon>
        <taxon>Coelurosauria</taxon>
        <taxon>Aves</taxon>
        <taxon>Neognathae</taxon>
        <taxon>Galloanserae</taxon>
        <taxon>Galliformes</taxon>
        <taxon>Phasianidae</taxon>
        <taxon>Phasianinae</taxon>
        <taxon>Phasianus</taxon>
    </lineage>
</organism>
<feature type="region of interest" description="Disordered" evidence="4">
    <location>
        <begin position="132"/>
        <end position="173"/>
    </location>
</feature>
<dbReference type="PANTHER" id="PTHR11860:SF87">
    <property type="entry name" value="CMRF35-LIKE MOLECULE 8"/>
    <property type="match status" value="1"/>
</dbReference>
<feature type="transmembrane region" description="Helical" evidence="5">
    <location>
        <begin position="181"/>
        <end position="207"/>
    </location>
</feature>
<proteinExistence type="predicted"/>
<keyword evidence="6" id="KW-0732">Signal</keyword>
<evidence type="ECO:0000256" key="6">
    <source>
        <dbReference type="SAM" id="SignalP"/>
    </source>
</evidence>
<sequence>MRLLPLLCCAALCLPGRAVRGPGTVMGYIGESLSVSCSYQKGYEKYPKYWCYPGTINTCWYKTHIVITSEQQPWAQEGRTSIWDNRTERVFTVTMRDLTAGDAGTYRCGVQTHVLQKDVSDTVQVIVFSGPNPTSSASPSTSSISPGPIFSSTWMPPQQETAEQTARPTSPGDLSEGQLDIVMGILIPCIAVVLFFLTIAATVLVILSWKRKKGKRSCHQCLFLSRFDVNFGASTGRGRGLPAFWWVCVCCRAALGQLPQVPSCSAVRLAAAAQGFTHCCSSAFPFV</sequence>
<dbReference type="SUPFAM" id="SSF48726">
    <property type="entry name" value="Immunoglobulin"/>
    <property type="match status" value="1"/>
</dbReference>
<evidence type="ECO:0000256" key="5">
    <source>
        <dbReference type="SAM" id="Phobius"/>
    </source>
</evidence>